<organism evidence="1">
    <name type="scientific">Rheinheimera sp. BAL341</name>
    <dbReference type="NCBI Taxonomy" id="1708203"/>
    <lineage>
        <taxon>Bacteria</taxon>
        <taxon>Pseudomonadati</taxon>
        <taxon>Pseudomonadota</taxon>
        <taxon>Gammaproteobacteria</taxon>
        <taxon>Chromatiales</taxon>
        <taxon>Chromatiaceae</taxon>
        <taxon>Rheinheimera</taxon>
    </lineage>
</organism>
<name>A0A486XW19_9GAMM</name>
<sequence length="448" mass="47924">MANRVGAEKQRLQDERNAKIAQFGEALDKRNSNIANTAANAVVASTAQDAMDSVATQSQEQTDRIMQALAYNRELDFNDLEAAQSAKRADQTLARIEAVNAQSAALQNHANDMQQHFNARVKYGQQSAQQAFRDGQERGYFNAHQGYKLQKASFTGFDGIMTDADRWGAISTQTRRWGQEDTSTILAGMAAVTFAPMMAADLLAVGALAARGGMALGRFSLEGVNNMGRMMYSQYQAHGARGMLLNAGYSTNGLSLEVAKYASLKSAQRTAGYVMRNPLATLQAGFSATGRALTPMLRNENVQAGLINGFVNTSYEAFINGNTDMLDLGKTFAATSVGGYFGSRVSNSAAFSSMSTLNREVMAGFIGNASSEALTQFGNYMLSDDDYTFNGTKVLTSGLLGAGFGGGLVNLGLTKPPVFIFSDAVRDPIVKGLAASYGVSFSFTELTK</sequence>
<gene>
    <name evidence="1" type="ORF">BAL341_3032</name>
</gene>
<protein>
    <submittedName>
        <fullName evidence="1">Uncharacterized protein</fullName>
    </submittedName>
</protein>
<evidence type="ECO:0000313" key="1">
    <source>
        <dbReference type="EMBL" id="VHO05961.1"/>
    </source>
</evidence>
<proteinExistence type="predicted"/>
<dbReference type="EMBL" id="CAAJGR010000016">
    <property type="protein sequence ID" value="VHO05961.1"/>
    <property type="molecule type" value="Genomic_DNA"/>
</dbReference>
<accession>A0A486XW19</accession>
<reference evidence="1" key="1">
    <citation type="submission" date="2019-04" db="EMBL/GenBank/DDBJ databases">
        <authorList>
            <person name="Brambilla D."/>
        </authorList>
    </citation>
    <scope>NUCLEOTIDE SEQUENCE</scope>
    <source>
        <strain evidence="1">BAL1</strain>
    </source>
</reference>
<dbReference type="AlphaFoldDB" id="A0A486XW19"/>